<gene>
    <name evidence="1" type="ORF">RHGRI_028034</name>
</gene>
<evidence type="ECO:0000313" key="1">
    <source>
        <dbReference type="EMBL" id="KAG5526961.1"/>
    </source>
</evidence>
<dbReference type="AlphaFoldDB" id="A0AAV6IE41"/>
<dbReference type="EMBL" id="JACTNZ010000010">
    <property type="protein sequence ID" value="KAG5526961.1"/>
    <property type="molecule type" value="Genomic_DNA"/>
</dbReference>
<proteinExistence type="predicted"/>
<reference evidence="1" key="1">
    <citation type="submission" date="2020-08" db="EMBL/GenBank/DDBJ databases">
        <title>Plant Genome Project.</title>
        <authorList>
            <person name="Zhang R.-G."/>
        </authorList>
    </citation>
    <scope>NUCLEOTIDE SEQUENCE</scope>
    <source>
        <strain evidence="1">WSP0</strain>
        <tissue evidence="1">Leaf</tissue>
    </source>
</reference>
<evidence type="ECO:0000313" key="2">
    <source>
        <dbReference type="Proteomes" id="UP000823749"/>
    </source>
</evidence>
<accession>A0AAV6IE41</accession>
<comment type="caution">
    <text evidence="1">The sequence shown here is derived from an EMBL/GenBank/DDBJ whole genome shotgun (WGS) entry which is preliminary data.</text>
</comment>
<protein>
    <submittedName>
        <fullName evidence="1">Uncharacterized protein</fullName>
    </submittedName>
</protein>
<organism evidence="1 2">
    <name type="scientific">Rhododendron griersonianum</name>
    <dbReference type="NCBI Taxonomy" id="479676"/>
    <lineage>
        <taxon>Eukaryota</taxon>
        <taxon>Viridiplantae</taxon>
        <taxon>Streptophyta</taxon>
        <taxon>Embryophyta</taxon>
        <taxon>Tracheophyta</taxon>
        <taxon>Spermatophyta</taxon>
        <taxon>Magnoliopsida</taxon>
        <taxon>eudicotyledons</taxon>
        <taxon>Gunneridae</taxon>
        <taxon>Pentapetalae</taxon>
        <taxon>asterids</taxon>
        <taxon>Ericales</taxon>
        <taxon>Ericaceae</taxon>
        <taxon>Ericoideae</taxon>
        <taxon>Rhodoreae</taxon>
        <taxon>Rhododendron</taxon>
    </lineage>
</organism>
<name>A0AAV6IE41_9ERIC</name>
<keyword evidence="2" id="KW-1185">Reference proteome</keyword>
<dbReference type="Proteomes" id="UP000823749">
    <property type="component" value="Chromosome 10"/>
</dbReference>
<sequence>MHTSFTPSKPLCSIKNSLKSNKAPAALSFWTYPVIIEVQETTFLCGISSNSVLASCNWPHLEYMSMRAEDTKRSDSKPKTKACWWACLPEWRSKRAEQDLMAQGKVERSGLRESFRMEEKARRASTESPPRANSAMTEFHEETLVLSTYLLNKVVRFLEQLVE</sequence>